<dbReference type="InterPro" id="IPR001789">
    <property type="entry name" value="Sig_transdc_resp-reg_receiver"/>
</dbReference>
<gene>
    <name evidence="3" type="ORF">HY912_03325</name>
</gene>
<dbReference type="AlphaFoldDB" id="A0A9D6Z288"/>
<dbReference type="PANTHER" id="PTHR44520">
    <property type="entry name" value="RESPONSE REGULATOR RCP1-RELATED"/>
    <property type="match status" value="1"/>
</dbReference>
<dbReference type="CDD" id="cd17557">
    <property type="entry name" value="REC_Rcp-like"/>
    <property type="match status" value="1"/>
</dbReference>
<dbReference type="InterPro" id="IPR052893">
    <property type="entry name" value="TCS_response_regulator"/>
</dbReference>
<dbReference type="Gene3D" id="3.40.50.2300">
    <property type="match status" value="1"/>
</dbReference>
<feature type="modified residue" description="4-aspartylphosphate" evidence="1">
    <location>
        <position position="66"/>
    </location>
</feature>
<protein>
    <submittedName>
        <fullName evidence="3">Response regulator</fullName>
    </submittedName>
</protein>
<dbReference type="Proteomes" id="UP000807825">
    <property type="component" value="Unassembled WGS sequence"/>
</dbReference>
<proteinExistence type="predicted"/>
<sequence>MPDPVTILLVEDDPGHARLIEKNLKREKVANKLVIVRNGKEATDYLFGEGMYSDFERPSTLLVLLDLNLPVMNGFQVLQRVKSNDKTKGIPVIVLTSADDKGDVVRCYDLGCNVFMTKPVNYEKFCETIRNLAVIMSVISLPERG</sequence>
<evidence type="ECO:0000313" key="3">
    <source>
        <dbReference type="EMBL" id="MBI5248505.1"/>
    </source>
</evidence>
<dbReference type="PROSITE" id="PS50110">
    <property type="entry name" value="RESPONSE_REGULATORY"/>
    <property type="match status" value="1"/>
</dbReference>
<comment type="caution">
    <text evidence="3">The sequence shown here is derived from an EMBL/GenBank/DDBJ whole genome shotgun (WGS) entry which is preliminary data.</text>
</comment>
<reference evidence="3" key="1">
    <citation type="submission" date="2020-07" db="EMBL/GenBank/DDBJ databases">
        <title>Huge and variable diversity of episymbiotic CPR bacteria and DPANN archaea in groundwater ecosystems.</title>
        <authorList>
            <person name="He C.Y."/>
            <person name="Keren R."/>
            <person name="Whittaker M."/>
            <person name="Farag I.F."/>
            <person name="Doudna J."/>
            <person name="Cate J.H.D."/>
            <person name="Banfield J.F."/>
        </authorList>
    </citation>
    <scope>NUCLEOTIDE SEQUENCE</scope>
    <source>
        <strain evidence="3">NC_groundwater_1664_Pr3_B-0.1um_52_9</strain>
    </source>
</reference>
<evidence type="ECO:0000259" key="2">
    <source>
        <dbReference type="PROSITE" id="PS50110"/>
    </source>
</evidence>
<keyword evidence="1" id="KW-0597">Phosphoprotein</keyword>
<dbReference type="GO" id="GO:0000160">
    <property type="term" value="P:phosphorelay signal transduction system"/>
    <property type="evidence" value="ECO:0007669"/>
    <property type="project" value="InterPro"/>
</dbReference>
<dbReference type="InterPro" id="IPR011006">
    <property type="entry name" value="CheY-like_superfamily"/>
</dbReference>
<evidence type="ECO:0000256" key="1">
    <source>
        <dbReference type="PROSITE-ProRule" id="PRU00169"/>
    </source>
</evidence>
<feature type="domain" description="Response regulatory" evidence="2">
    <location>
        <begin position="6"/>
        <end position="133"/>
    </location>
</feature>
<name>A0A9D6Z288_9BACT</name>
<dbReference type="EMBL" id="JACRDE010000098">
    <property type="protein sequence ID" value="MBI5248505.1"/>
    <property type="molecule type" value="Genomic_DNA"/>
</dbReference>
<organism evidence="3 4">
    <name type="scientific">Desulfomonile tiedjei</name>
    <dbReference type="NCBI Taxonomy" id="2358"/>
    <lineage>
        <taxon>Bacteria</taxon>
        <taxon>Pseudomonadati</taxon>
        <taxon>Thermodesulfobacteriota</taxon>
        <taxon>Desulfomonilia</taxon>
        <taxon>Desulfomonilales</taxon>
        <taxon>Desulfomonilaceae</taxon>
        <taxon>Desulfomonile</taxon>
    </lineage>
</organism>
<dbReference type="SMART" id="SM00448">
    <property type="entry name" value="REC"/>
    <property type="match status" value="1"/>
</dbReference>
<evidence type="ECO:0000313" key="4">
    <source>
        <dbReference type="Proteomes" id="UP000807825"/>
    </source>
</evidence>
<dbReference type="SUPFAM" id="SSF52172">
    <property type="entry name" value="CheY-like"/>
    <property type="match status" value="1"/>
</dbReference>
<accession>A0A9D6Z288</accession>
<dbReference type="PANTHER" id="PTHR44520:SF2">
    <property type="entry name" value="RESPONSE REGULATOR RCP1"/>
    <property type="match status" value="1"/>
</dbReference>
<dbReference type="Pfam" id="PF00072">
    <property type="entry name" value="Response_reg"/>
    <property type="match status" value="1"/>
</dbReference>